<dbReference type="PANTHER" id="PTHR15963">
    <property type="entry name" value="GENERAL RECEPTOR FOR PHOSPHOINOSITIDES 1-ASSOCIATED SCAFFOLD PROTEIN-RELATED"/>
    <property type="match status" value="1"/>
</dbReference>
<evidence type="ECO:0000313" key="7">
    <source>
        <dbReference type="WBParaSite" id="HPBE_0001304901-mRNA-1"/>
    </source>
</evidence>
<reference evidence="5 6" key="1">
    <citation type="submission" date="2018-11" db="EMBL/GenBank/DDBJ databases">
        <authorList>
            <consortium name="Pathogen Informatics"/>
        </authorList>
    </citation>
    <scope>NUCLEOTIDE SEQUENCE [LARGE SCALE GENOMIC DNA]</scope>
</reference>
<dbReference type="Pfam" id="PF10251">
    <property type="entry name" value="PEN-2"/>
    <property type="match status" value="1"/>
</dbReference>
<keyword evidence="3" id="KW-0472">Membrane</keyword>
<name>A0A3P8D2Q5_HELPZ</name>
<keyword evidence="2" id="KW-0963">Cytoplasm</keyword>
<dbReference type="InterPro" id="IPR052122">
    <property type="entry name" value="Intracell_Traff_Signaling_Reg"/>
</dbReference>
<dbReference type="Proteomes" id="UP000050761">
    <property type="component" value="Unassembled WGS sequence"/>
</dbReference>
<dbReference type="EMBL" id="UZAH01027755">
    <property type="protein sequence ID" value="VDO94698.1"/>
    <property type="molecule type" value="Genomic_DNA"/>
</dbReference>
<dbReference type="InterPro" id="IPR019379">
    <property type="entry name" value="Gamma_Secretase_Asp_P_PEN2"/>
</dbReference>
<keyword evidence="3" id="KW-0812">Transmembrane</keyword>
<accession>A0A3P8D2Q5</accession>
<dbReference type="Pfam" id="PF17820">
    <property type="entry name" value="PDZ_6"/>
    <property type="match status" value="1"/>
</dbReference>
<dbReference type="SMART" id="SM00228">
    <property type="entry name" value="PDZ"/>
    <property type="match status" value="1"/>
</dbReference>
<evidence type="ECO:0000313" key="6">
    <source>
        <dbReference type="Proteomes" id="UP000050761"/>
    </source>
</evidence>
<gene>
    <name evidence="5" type="ORF">HPBE_LOCUS13050</name>
</gene>
<proteinExistence type="predicted"/>
<dbReference type="OrthoDB" id="10041077at2759"/>
<feature type="domain" description="PDZ" evidence="4">
    <location>
        <begin position="99"/>
        <end position="188"/>
    </location>
</feature>
<protein>
    <submittedName>
        <fullName evidence="7">Gamma-secretase subunit PEN-2</fullName>
    </submittedName>
</protein>
<dbReference type="WBParaSite" id="HPBE_0001304901-mRNA-1">
    <property type="protein sequence ID" value="HPBE_0001304901-mRNA-1"/>
    <property type="gene ID" value="HPBE_0001304901"/>
</dbReference>
<reference evidence="7" key="2">
    <citation type="submission" date="2019-09" db="UniProtKB">
        <authorList>
            <consortium name="WormBaseParasite"/>
        </authorList>
    </citation>
    <scope>IDENTIFICATION</scope>
</reference>
<dbReference type="InterPro" id="IPR001478">
    <property type="entry name" value="PDZ"/>
</dbReference>
<evidence type="ECO:0000256" key="1">
    <source>
        <dbReference type="ARBA" id="ARBA00004496"/>
    </source>
</evidence>
<evidence type="ECO:0000256" key="2">
    <source>
        <dbReference type="ARBA" id="ARBA00022490"/>
    </source>
</evidence>
<evidence type="ECO:0000259" key="4">
    <source>
        <dbReference type="PROSITE" id="PS50106"/>
    </source>
</evidence>
<dbReference type="PANTHER" id="PTHR15963:SF5">
    <property type="entry name" value="SHORT SPINDLE 6, ISOFORM A"/>
    <property type="match status" value="1"/>
</dbReference>
<dbReference type="PROSITE" id="PS50106">
    <property type="entry name" value="PDZ"/>
    <property type="match status" value="1"/>
</dbReference>
<keyword evidence="6" id="KW-1185">Reference proteome</keyword>
<sequence>MDLRKMNDAAKVDLCRKYFIIGLFGLPLVWLTNTIWFFGEGFLRPQSPATNTIRKYVTMSAIGAIFWLIVICVWETIFQNEENREPNVSPTIRANTERTVVLSRSSLDESFGFALQTYVLKRGSYGLKERITYIDYVRDDSIAAKAGIQEGDVVLSVNDSPAQLESHAMLVNLMSSSLELRLVLLSQNISKILDLSVRSLQLQYILAEKYILLEQLEMEESSILHESEGSLSTAARRARWLSVCQDISKSLNLCRKLLNKDTKPGFIPLCAERSSNYSDVTAKKHSIHLNGNYTQSEVPPGLGILVDTKFTMIGHSQVAPAQGSIWAYAASDDFGRLGSLGSAL</sequence>
<dbReference type="AlphaFoldDB" id="A0A3P8D2Q5"/>
<feature type="transmembrane region" description="Helical" evidence="3">
    <location>
        <begin position="59"/>
        <end position="78"/>
    </location>
</feature>
<evidence type="ECO:0000256" key="3">
    <source>
        <dbReference type="SAM" id="Phobius"/>
    </source>
</evidence>
<keyword evidence="3" id="KW-1133">Transmembrane helix</keyword>
<organism evidence="5">
    <name type="scientific">Heligmosomoides polygyrus</name>
    <name type="common">Parasitic roundworm</name>
    <dbReference type="NCBI Taxonomy" id="6339"/>
    <lineage>
        <taxon>Eukaryota</taxon>
        <taxon>Metazoa</taxon>
        <taxon>Ecdysozoa</taxon>
        <taxon>Nematoda</taxon>
        <taxon>Chromadorea</taxon>
        <taxon>Rhabditida</taxon>
        <taxon>Rhabditina</taxon>
        <taxon>Rhabditomorpha</taxon>
        <taxon>Strongyloidea</taxon>
        <taxon>Heligmosomidae</taxon>
        <taxon>Heligmosomoides</taxon>
    </lineage>
</organism>
<dbReference type="GO" id="GO:0005737">
    <property type="term" value="C:cytoplasm"/>
    <property type="evidence" value="ECO:0007669"/>
    <property type="project" value="UniProtKB-SubCell"/>
</dbReference>
<dbReference type="InterPro" id="IPR041489">
    <property type="entry name" value="PDZ_6"/>
</dbReference>
<feature type="transmembrane region" description="Helical" evidence="3">
    <location>
        <begin position="20"/>
        <end position="39"/>
    </location>
</feature>
<dbReference type="SUPFAM" id="SSF50156">
    <property type="entry name" value="PDZ domain-like"/>
    <property type="match status" value="1"/>
</dbReference>
<comment type="subcellular location">
    <subcellularLocation>
        <location evidence="1">Cytoplasm</location>
    </subcellularLocation>
</comment>
<evidence type="ECO:0000313" key="5">
    <source>
        <dbReference type="EMBL" id="VDO94698.1"/>
    </source>
</evidence>
<dbReference type="InterPro" id="IPR036034">
    <property type="entry name" value="PDZ_sf"/>
</dbReference>
<dbReference type="Gene3D" id="2.30.42.10">
    <property type="match status" value="1"/>
</dbReference>